<dbReference type="KEGG" id="gsn:YC6258_00898"/>
<evidence type="ECO:0008006" key="4">
    <source>
        <dbReference type="Google" id="ProtNLM"/>
    </source>
</evidence>
<evidence type="ECO:0000313" key="3">
    <source>
        <dbReference type="Proteomes" id="UP000032266"/>
    </source>
</evidence>
<feature type="chain" id="PRO_5002183698" description="F5/8 type C domain-containing protein" evidence="1">
    <location>
        <begin position="34"/>
        <end position="643"/>
    </location>
</feature>
<name>A0A0C5VHV7_9GAMM</name>
<dbReference type="STRING" id="1445510.YC6258_00898"/>
<keyword evidence="1" id="KW-0732">Signal</keyword>
<dbReference type="EMBL" id="CP007142">
    <property type="protein sequence ID" value="AJQ92948.1"/>
    <property type="molecule type" value="Genomic_DNA"/>
</dbReference>
<dbReference type="Gene3D" id="2.60.120.260">
    <property type="entry name" value="Galactose-binding domain-like"/>
    <property type="match status" value="1"/>
</dbReference>
<dbReference type="AlphaFoldDB" id="A0A0C5VHV7"/>
<protein>
    <recommendedName>
        <fullName evidence="4">F5/8 type C domain-containing protein</fullName>
    </recommendedName>
</protein>
<keyword evidence="3" id="KW-1185">Reference proteome</keyword>
<proteinExistence type="predicted"/>
<gene>
    <name evidence="2" type="ORF">YC6258_00898</name>
</gene>
<accession>A0A0C5VHV7</accession>
<reference evidence="2 3" key="1">
    <citation type="submission" date="2014-01" db="EMBL/GenBank/DDBJ databases">
        <title>Full genme sequencing of cellulolytic bacterium Gynuella sunshinyii YC6258T gen. nov., sp. nov.</title>
        <authorList>
            <person name="Khan H."/>
            <person name="Chung E.J."/>
            <person name="Chung Y.R."/>
        </authorList>
    </citation>
    <scope>NUCLEOTIDE SEQUENCE [LARGE SCALE GENOMIC DNA]</scope>
    <source>
        <strain evidence="2 3">YC6258</strain>
    </source>
</reference>
<dbReference type="InterPro" id="IPR045690">
    <property type="entry name" value="DUF6055"/>
</dbReference>
<dbReference type="Pfam" id="PF19527">
    <property type="entry name" value="DUF6055"/>
    <property type="match status" value="1"/>
</dbReference>
<dbReference type="RefSeq" id="WP_044615886.1">
    <property type="nucleotide sequence ID" value="NZ_CP007142.1"/>
</dbReference>
<sequence length="643" mass="71341">MSDRLWVKKLHSALRGCVAFVPLVVLSVSQVQAGDINYADDNNPFNVRSTAGSTVLMNTGRGEATNKQLAQNIALQATATTSYVSSWETLSAVNDNSIPAHSNDKSNGAYGNWNNPNSIQWVQYDWNQNYSLTSTEVYWFDDNGGVLVPTTAYLQYWNGNGWITAGDIPLEKDTFNTLSLDGIVTNRVRVSMLNTYESTGMLEWRVYGTTDGDGDSSESVSFPPVTSEYEYEGINTGNALYFDSDHFRIYYGGNGLYGPKGNLGEHSRQELQMTLDFLEGAYDYYVDERGFRSPGLPVNSRFQGPYKLNVYSVTDLDAGGVMGFDAYAGLSYLVVNSNYMGAEEVYVHEFGHSLTLSEYNWVDKGNTGAWWETTAEWVADTYMGSSQHAAVARRYGRSTNQSILDPYAVIGRSYLSIIHADNRYSNWPFLAYLSNNPDGLNGLNSNAVQQLIRQYQGQETPIHTLNRMVSPVTAQTVMAYYNARLAYMDIGRSAVQQRLFDVINYDAFRDQAYRNLYAAGNSVYRVYDERKPMYGGSNIVPLTITGNGTVDIQVSNLGNGRSDSAFTAIVAIRSYDTGAIRYQVCPDGRATITVDDREEATLVVTNTPTALYTYDAFSSQAGDPELVGLNYQVRLNGAMPTDL</sequence>
<feature type="signal peptide" evidence="1">
    <location>
        <begin position="1"/>
        <end position="33"/>
    </location>
</feature>
<evidence type="ECO:0000256" key="1">
    <source>
        <dbReference type="SAM" id="SignalP"/>
    </source>
</evidence>
<dbReference type="Proteomes" id="UP000032266">
    <property type="component" value="Chromosome"/>
</dbReference>
<organism evidence="2 3">
    <name type="scientific">Gynuella sunshinyii YC6258</name>
    <dbReference type="NCBI Taxonomy" id="1445510"/>
    <lineage>
        <taxon>Bacteria</taxon>
        <taxon>Pseudomonadati</taxon>
        <taxon>Pseudomonadota</taxon>
        <taxon>Gammaproteobacteria</taxon>
        <taxon>Oceanospirillales</taxon>
        <taxon>Saccharospirillaceae</taxon>
        <taxon>Gynuella</taxon>
    </lineage>
</organism>
<dbReference type="HOGENOM" id="CLU_425645_0_0_6"/>
<dbReference type="SUPFAM" id="SSF49785">
    <property type="entry name" value="Galactose-binding domain-like"/>
    <property type="match status" value="1"/>
</dbReference>
<evidence type="ECO:0000313" key="2">
    <source>
        <dbReference type="EMBL" id="AJQ92948.1"/>
    </source>
</evidence>
<dbReference type="InterPro" id="IPR008979">
    <property type="entry name" value="Galactose-bd-like_sf"/>
</dbReference>